<sequence length="223" mass="24104">MPEGRARRRWLAGPAALLWLAAGNAWAADPEAVARAVARSLDLQTSLPKPAPPDAPDPFGFSWHIPPDVARLILWGAVIIGAALIVWSMRDSLPGFSRSRSLKADAAAPPPRDAAVERMDEAQLEADALYRQGRIAEAMHVLLLQGLAEMRRRLNVSFAASLTSREILRHVRLPEAGRAGFADLVQRVERAYFGSHAVAAEDYQACRRSFEALTGALASAGPA</sequence>
<evidence type="ECO:0000256" key="2">
    <source>
        <dbReference type="SAM" id="SignalP"/>
    </source>
</evidence>
<feature type="domain" description="Protein-glutamine gamma-glutamyltransferase-like C-terminal" evidence="3">
    <location>
        <begin position="147"/>
        <end position="210"/>
    </location>
</feature>
<gene>
    <name evidence="4" type="ORF">QO011_003949</name>
</gene>
<organism evidence="4 5">
    <name type="scientific">Labrys wisconsinensis</name>
    <dbReference type="NCBI Taxonomy" id="425677"/>
    <lineage>
        <taxon>Bacteria</taxon>
        <taxon>Pseudomonadati</taxon>
        <taxon>Pseudomonadota</taxon>
        <taxon>Alphaproteobacteria</taxon>
        <taxon>Hyphomicrobiales</taxon>
        <taxon>Xanthobacteraceae</taxon>
        <taxon>Labrys</taxon>
    </lineage>
</organism>
<keyword evidence="1" id="KW-1133">Transmembrane helix</keyword>
<evidence type="ECO:0000313" key="5">
    <source>
        <dbReference type="Proteomes" id="UP001242480"/>
    </source>
</evidence>
<accession>A0ABU0J9I7</accession>
<protein>
    <recommendedName>
        <fullName evidence="3">Protein-glutamine gamma-glutamyltransferase-like C-terminal domain-containing protein</fullName>
    </recommendedName>
</protein>
<dbReference type="RefSeq" id="WP_307275279.1">
    <property type="nucleotide sequence ID" value="NZ_JAUSVX010000007.1"/>
</dbReference>
<feature type="transmembrane region" description="Helical" evidence="1">
    <location>
        <begin position="72"/>
        <end position="90"/>
    </location>
</feature>
<keyword evidence="1" id="KW-0812">Transmembrane</keyword>
<feature type="signal peptide" evidence="2">
    <location>
        <begin position="1"/>
        <end position="27"/>
    </location>
</feature>
<name>A0ABU0J9I7_9HYPH</name>
<evidence type="ECO:0000259" key="3">
    <source>
        <dbReference type="Pfam" id="PF13559"/>
    </source>
</evidence>
<keyword evidence="5" id="KW-1185">Reference proteome</keyword>
<dbReference type="PROSITE" id="PS51318">
    <property type="entry name" value="TAT"/>
    <property type="match status" value="1"/>
</dbReference>
<comment type="caution">
    <text evidence="4">The sequence shown here is derived from an EMBL/GenBank/DDBJ whole genome shotgun (WGS) entry which is preliminary data.</text>
</comment>
<keyword evidence="1" id="KW-0472">Membrane</keyword>
<dbReference type="InterPro" id="IPR006311">
    <property type="entry name" value="TAT_signal"/>
</dbReference>
<dbReference type="Pfam" id="PF13559">
    <property type="entry name" value="DUF4129"/>
    <property type="match status" value="1"/>
</dbReference>
<dbReference type="Proteomes" id="UP001242480">
    <property type="component" value="Unassembled WGS sequence"/>
</dbReference>
<reference evidence="4 5" key="1">
    <citation type="submission" date="2023-07" db="EMBL/GenBank/DDBJ databases">
        <title>Genomic Encyclopedia of Type Strains, Phase IV (KMG-IV): sequencing the most valuable type-strain genomes for metagenomic binning, comparative biology and taxonomic classification.</title>
        <authorList>
            <person name="Goeker M."/>
        </authorList>
    </citation>
    <scope>NUCLEOTIDE SEQUENCE [LARGE SCALE GENOMIC DNA]</scope>
    <source>
        <strain evidence="4 5">DSM 19619</strain>
    </source>
</reference>
<evidence type="ECO:0000256" key="1">
    <source>
        <dbReference type="SAM" id="Phobius"/>
    </source>
</evidence>
<proteinExistence type="predicted"/>
<feature type="chain" id="PRO_5047296758" description="Protein-glutamine gamma-glutamyltransferase-like C-terminal domain-containing protein" evidence="2">
    <location>
        <begin position="28"/>
        <end position="223"/>
    </location>
</feature>
<evidence type="ECO:0000313" key="4">
    <source>
        <dbReference type="EMBL" id="MDQ0470930.1"/>
    </source>
</evidence>
<keyword evidence="2" id="KW-0732">Signal</keyword>
<dbReference type="InterPro" id="IPR025403">
    <property type="entry name" value="TgpA-like_C"/>
</dbReference>
<dbReference type="EMBL" id="JAUSVX010000007">
    <property type="protein sequence ID" value="MDQ0470930.1"/>
    <property type="molecule type" value="Genomic_DNA"/>
</dbReference>